<dbReference type="Pfam" id="PF02458">
    <property type="entry name" value="Transferase"/>
    <property type="match status" value="2"/>
</dbReference>
<sequence>MAPPNTVKVLELGRVAPPPDSVTQTSLPLTFFDLIWLRFPPNQRLFFYDYPHSKTHFKHSLIPKLKSSLSLVLQHFYPLAGSLTWPLESEKPVIQYNDGDSVSLTIAESDNNFYHLTSNHARDVNESHPLLPNLPTSDTVAAILALQVTVFPNSGFCIGMVMHHAVSDGQTATMFRKSWSSICRSGDSSLLPEFLPIYDRAPLDKVKGTFELSRSDIERLRKWVLTRREKDKQTLPLHATTFVLTCAYVWVCLVRAEEIRNEKVSLIFAIDCRARLDPPIPTMYFGNCVTCRKVTAETCEIMGEDGVAVAVEAFSEAIRGLDNQVLGEMEEMLSVTHPTELEWLMGIAGSTRFGVYETDFGWGRPTKVETPSIDITGSISLAESRDGSGGVQVGLALNKLKMECKTQDCPWNIHASIMQDGQTFKVKKLNDDHAGCIGVNDKGNHMASAEWIANEIQGHLQNDPDYTVGKIQNELHNKYNLTLNYHHVWRGRENALKKIHGSHEDAYALIPNFCSTLLVDGCHLKNMYKGVLLSATALDGNNGLFPLAIAVVKSECELNWIWFFERLQMCIPRMQTLFLTIMSDRQKGLLNAVKQGKALESMFWAATRAYTRFHFQTANEEIKKLSTTAYTWVDKCSSKSWSRAFFDKRVCMITITNNMSESFNNFISSERYLPLLELVNGIRVKLIKTMTSRCNQASTWVGVMVPKVEKYLVKLKKEARACSKLVIGNDEYKVKCHERGTFVATYSVFLQQRTCSCQFWQVSGLPSVHAIKAVEWKRLNVDEVCDYYYTVEAYKCTYSEVIHSLPDRRFWNVVNVTCVLPPRTVALLVDRRRRE</sequence>
<keyword evidence="3 6" id="KW-0863">Zinc-finger</keyword>
<dbReference type="Gene3D" id="3.30.559.10">
    <property type="entry name" value="Chloramphenicol acetyltransferase-like domain"/>
    <property type="match status" value="2"/>
</dbReference>
<dbReference type="SMART" id="SM00575">
    <property type="entry name" value="ZnF_PMZ"/>
    <property type="match status" value="1"/>
</dbReference>
<dbReference type="InterPro" id="IPR007527">
    <property type="entry name" value="Znf_SWIM"/>
</dbReference>
<keyword evidence="1" id="KW-0808">Transferase</keyword>
<dbReference type="GO" id="GO:0016747">
    <property type="term" value="F:acyltransferase activity, transferring groups other than amino-acyl groups"/>
    <property type="evidence" value="ECO:0007669"/>
    <property type="project" value="UniProtKB-ARBA"/>
</dbReference>
<keyword evidence="5" id="KW-0012">Acyltransferase</keyword>
<dbReference type="EMBL" id="JABCRI010000018">
    <property type="protein sequence ID" value="KAF8389927.1"/>
    <property type="molecule type" value="Genomic_DNA"/>
</dbReference>
<evidence type="ECO:0000256" key="4">
    <source>
        <dbReference type="ARBA" id="ARBA00022833"/>
    </source>
</evidence>
<keyword evidence="2" id="KW-0479">Metal-binding</keyword>
<protein>
    <recommendedName>
        <fullName evidence="7">SWIM-type domain-containing protein</fullName>
    </recommendedName>
</protein>
<dbReference type="InterPro" id="IPR006564">
    <property type="entry name" value="Znf_PMZ"/>
</dbReference>
<evidence type="ECO:0000313" key="8">
    <source>
        <dbReference type="EMBL" id="KAF8389927.1"/>
    </source>
</evidence>
<dbReference type="Proteomes" id="UP000655225">
    <property type="component" value="Unassembled WGS sequence"/>
</dbReference>
<dbReference type="InterPro" id="IPR051504">
    <property type="entry name" value="Plant_metabolite_acyltrans"/>
</dbReference>
<evidence type="ECO:0000256" key="5">
    <source>
        <dbReference type="ARBA" id="ARBA00023315"/>
    </source>
</evidence>
<dbReference type="PROSITE" id="PS50966">
    <property type="entry name" value="ZF_SWIM"/>
    <property type="match status" value="1"/>
</dbReference>
<reference evidence="8 9" key="1">
    <citation type="submission" date="2020-04" db="EMBL/GenBank/DDBJ databases">
        <title>Plant Genome Project.</title>
        <authorList>
            <person name="Zhang R.-G."/>
        </authorList>
    </citation>
    <scope>NUCLEOTIDE SEQUENCE [LARGE SCALE GENOMIC DNA]</scope>
    <source>
        <strain evidence="8">YNK0</strain>
        <tissue evidence="8">Leaf</tissue>
    </source>
</reference>
<dbReference type="Pfam" id="PF10551">
    <property type="entry name" value="MULE"/>
    <property type="match status" value="1"/>
</dbReference>
<evidence type="ECO:0000313" key="9">
    <source>
        <dbReference type="Proteomes" id="UP000655225"/>
    </source>
</evidence>
<name>A0A835D6Q1_TETSI</name>
<gene>
    <name evidence="8" type="ORF">HHK36_024446</name>
</gene>
<evidence type="ECO:0000259" key="7">
    <source>
        <dbReference type="PROSITE" id="PS50966"/>
    </source>
</evidence>
<dbReference type="GO" id="GO:0008270">
    <property type="term" value="F:zinc ion binding"/>
    <property type="evidence" value="ECO:0007669"/>
    <property type="project" value="UniProtKB-KW"/>
</dbReference>
<keyword evidence="9" id="KW-1185">Reference proteome</keyword>
<dbReference type="AlphaFoldDB" id="A0A835D6Q1"/>
<dbReference type="OrthoDB" id="1862401at2759"/>
<feature type="domain" description="SWIM-type" evidence="7">
    <location>
        <begin position="746"/>
        <end position="778"/>
    </location>
</feature>
<comment type="caution">
    <text evidence="8">The sequence shown here is derived from an EMBL/GenBank/DDBJ whole genome shotgun (WGS) entry which is preliminary data.</text>
</comment>
<dbReference type="InterPro" id="IPR018289">
    <property type="entry name" value="MULE_transposase_dom"/>
</dbReference>
<evidence type="ECO:0000256" key="6">
    <source>
        <dbReference type="PROSITE-ProRule" id="PRU00325"/>
    </source>
</evidence>
<accession>A0A835D6Q1</accession>
<organism evidence="8 9">
    <name type="scientific">Tetracentron sinense</name>
    <name type="common">Spur-leaf</name>
    <dbReference type="NCBI Taxonomy" id="13715"/>
    <lineage>
        <taxon>Eukaryota</taxon>
        <taxon>Viridiplantae</taxon>
        <taxon>Streptophyta</taxon>
        <taxon>Embryophyta</taxon>
        <taxon>Tracheophyta</taxon>
        <taxon>Spermatophyta</taxon>
        <taxon>Magnoliopsida</taxon>
        <taxon>Trochodendrales</taxon>
        <taxon>Trochodendraceae</taxon>
        <taxon>Tetracentron</taxon>
    </lineage>
</organism>
<dbReference type="InterPro" id="IPR023213">
    <property type="entry name" value="CAT-like_dom_sf"/>
</dbReference>
<dbReference type="PANTHER" id="PTHR31625">
    <property type="match status" value="1"/>
</dbReference>
<evidence type="ECO:0000256" key="2">
    <source>
        <dbReference type="ARBA" id="ARBA00022723"/>
    </source>
</evidence>
<proteinExistence type="predicted"/>
<evidence type="ECO:0000256" key="1">
    <source>
        <dbReference type="ARBA" id="ARBA00022679"/>
    </source>
</evidence>
<keyword evidence="4" id="KW-0862">Zinc</keyword>
<evidence type="ECO:0000256" key="3">
    <source>
        <dbReference type="ARBA" id="ARBA00022771"/>
    </source>
</evidence>